<feature type="region of interest" description="Disordered" evidence="1">
    <location>
        <begin position="86"/>
        <end position="107"/>
    </location>
</feature>
<sequence length="107" mass="10635">MTGPDGPQVGSAAQEAARLFAAVEDWARTRGEAGAAEHGGAGTPTCGVCPVCSGIALLRDVRPETVEHLLDAAASVVAAVRSAVVPPAAPDGSRPSGGVQHIDVREG</sequence>
<evidence type="ECO:0000256" key="1">
    <source>
        <dbReference type="SAM" id="MobiDB-lite"/>
    </source>
</evidence>
<organism evidence="2">
    <name type="scientific">uncultured Frankineae bacterium</name>
    <dbReference type="NCBI Taxonomy" id="437475"/>
    <lineage>
        <taxon>Bacteria</taxon>
        <taxon>Bacillati</taxon>
        <taxon>Actinomycetota</taxon>
        <taxon>Actinomycetes</taxon>
        <taxon>Frankiales</taxon>
        <taxon>environmental samples</taxon>
    </lineage>
</organism>
<reference evidence="2" key="1">
    <citation type="submission" date="2020-02" db="EMBL/GenBank/DDBJ databases">
        <authorList>
            <person name="Meier V. D."/>
        </authorList>
    </citation>
    <scope>NUCLEOTIDE SEQUENCE</scope>
    <source>
        <strain evidence="2">AVDCRST_MAG16</strain>
    </source>
</reference>
<dbReference type="AlphaFoldDB" id="A0A6J4LGP2"/>
<protein>
    <submittedName>
        <fullName evidence="2">Uncharacterized protein</fullName>
    </submittedName>
</protein>
<name>A0A6J4LGP2_9ACTN</name>
<gene>
    <name evidence="2" type="ORF">AVDCRST_MAG16-1340</name>
</gene>
<proteinExistence type="predicted"/>
<accession>A0A6J4LGP2</accession>
<evidence type="ECO:0000313" key="2">
    <source>
        <dbReference type="EMBL" id="CAA9332729.1"/>
    </source>
</evidence>
<dbReference type="EMBL" id="CADCUE010000118">
    <property type="protein sequence ID" value="CAA9332729.1"/>
    <property type="molecule type" value="Genomic_DNA"/>
</dbReference>